<dbReference type="RefSeq" id="WP_209812523.1">
    <property type="nucleotide sequence ID" value="NZ_JAGGKT010000022.1"/>
</dbReference>
<dbReference type="InterPro" id="IPR032250">
    <property type="entry name" value="DUF4825"/>
</dbReference>
<name>A0ABS4GXE6_9BACL</name>
<evidence type="ECO:0000313" key="4">
    <source>
        <dbReference type="Proteomes" id="UP001519343"/>
    </source>
</evidence>
<organism evidence="3 4">
    <name type="scientific">Ammoniphilus resinae</name>
    <dbReference type="NCBI Taxonomy" id="861532"/>
    <lineage>
        <taxon>Bacteria</taxon>
        <taxon>Bacillati</taxon>
        <taxon>Bacillota</taxon>
        <taxon>Bacilli</taxon>
        <taxon>Bacillales</taxon>
        <taxon>Paenibacillaceae</taxon>
        <taxon>Aneurinibacillus group</taxon>
        <taxon>Ammoniphilus</taxon>
    </lineage>
</organism>
<evidence type="ECO:0000256" key="1">
    <source>
        <dbReference type="SAM" id="SignalP"/>
    </source>
</evidence>
<gene>
    <name evidence="3" type="ORF">J2Z37_004560</name>
</gene>
<comment type="caution">
    <text evidence="3">The sequence shown here is derived from an EMBL/GenBank/DDBJ whole genome shotgun (WGS) entry which is preliminary data.</text>
</comment>
<dbReference type="PROSITE" id="PS51257">
    <property type="entry name" value="PROKAR_LIPOPROTEIN"/>
    <property type="match status" value="1"/>
</dbReference>
<protein>
    <recommendedName>
        <fullName evidence="2">DUF4825 domain-containing protein</fullName>
    </recommendedName>
</protein>
<dbReference type="Proteomes" id="UP001519343">
    <property type="component" value="Unassembled WGS sequence"/>
</dbReference>
<sequence length="152" mass="17509">MRLTSYLILLFLLTGCGSNNGVDQDIFQYKGSYTGDNSAVGNIIHQLPEADFFKQVMLQTEKEPYGMEIQYGDINGDIQSSTINNASYLFALVKNVEWITFEYPNETYTLTRQQLQQWYGKDLSEITNEKDLKKLIQTNTNDKNKVDKLLEK</sequence>
<proteinExistence type="predicted"/>
<feature type="signal peptide" evidence="1">
    <location>
        <begin position="1"/>
        <end position="21"/>
    </location>
</feature>
<reference evidence="3 4" key="1">
    <citation type="submission" date="2021-03" db="EMBL/GenBank/DDBJ databases">
        <title>Genomic Encyclopedia of Type Strains, Phase IV (KMG-IV): sequencing the most valuable type-strain genomes for metagenomic binning, comparative biology and taxonomic classification.</title>
        <authorList>
            <person name="Goeker M."/>
        </authorList>
    </citation>
    <scope>NUCLEOTIDE SEQUENCE [LARGE SCALE GENOMIC DNA]</scope>
    <source>
        <strain evidence="3 4">DSM 24738</strain>
    </source>
</reference>
<dbReference type="EMBL" id="JAGGKT010000022">
    <property type="protein sequence ID" value="MBP1934540.1"/>
    <property type="molecule type" value="Genomic_DNA"/>
</dbReference>
<feature type="chain" id="PRO_5046936918" description="DUF4825 domain-containing protein" evidence="1">
    <location>
        <begin position="22"/>
        <end position="152"/>
    </location>
</feature>
<keyword evidence="1" id="KW-0732">Signal</keyword>
<feature type="domain" description="DUF4825" evidence="2">
    <location>
        <begin position="27"/>
        <end position="108"/>
    </location>
</feature>
<evidence type="ECO:0000259" key="2">
    <source>
        <dbReference type="Pfam" id="PF16107"/>
    </source>
</evidence>
<evidence type="ECO:0000313" key="3">
    <source>
        <dbReference type="EMBL" id="MBP1934540.1"/>
    </source>
</evidence>
<accession>A0ABS4GXE6</accession>
<keyword evidence="4" id="KW-1185">Reference proteome</keyword>
<dbReference type="Pfam" id="PF16107">
    <property type="entry name" value="DUF4825"/>
    <property type="match status" value="1"/>
</dbReference>